<evidence type="ECO:0000256" key="1">
    <source>
        <dbReference type="ARBA" id="ARBA00022763"/>
    </source>
</evidence>
<dbReference type="GO" id="GO:0032259">
    <property type="term" value="P:methylation"/>
    <property type="evidence" value="ECO:0007669"/>
    <property type="project" value="UniProtKB-KW"/>
</dbReference>
<organism evidence="3 4">
    <name type="scientific">Peribacillus glennii</name>
    <dbReference type="NCBI Taxonomy" id="2303991"/>
    <lineage>
        <taxon>Bacteria</taxon>
        <taxon>Bacillati</taxon>
        <taxon>Bacillota</taxon>
        <taxon>Bacilli</taxon>
        <taxon>Bacillales</taxon>
        <taxon>Bacillaceae</taxon>
        <taxon>Peribacillus</taxon>
    </lineage>
</organism>
<keyword evidence="4" id="KW-1185">Reference proteome</keyword>
<feature type="domain" description="Methylated-DNA-[protein]-cysteine S-methyltransferase DNA binding" evidence="2">
    <location>
        <begin position="3"/>
        <end position="84"/>
    </location>
</feature>
<dbReference type="InterPro" id="IPR036388">
    <property type="entry name" value="WH-like_DNA-bd_sf"/>
</dbReference>
<dbReference type="EMBL" id="QVTD01000010">
    <property type="protein sequence ID" value="RFU62531.1"/>
    <property type="molecule type" value="Genomic_DNA"/>
</dbReference>
<dbReference type="Gene3D" id="1.10.10.10">
    <property type="entry name" value="Winged helix-like DNA-binding domain superfamily/Winged helix DNA-binding domain"/>
    <property type="match status" value="1"/>
</dbReference>
<dbReference type="AlphaFoldDB" id="A0A372LB36"/>
<dbReference type="GO" id="GO:0006281">
    <property type="term" value="P:DNA repair"/>
    <property type="evidence" value="ECO:0007669"/>
    <property type="project" value="InterPro"/>
</dbReference>
<dbReference type="OrthoDB" id="9789813at2"/>
<evidence type="ECO:0000313" key="4">
    <source>
        <dbReference type="Proteomes" id="UP000262939"/>
    </source>
</evidence>
<dbReference type="RefSeq" id="WP_117323425.1">
    <property type="nucleotide sequence ID" value="NZ_QVTD01000010.1"/>
</dbReference>
<dbReference type="CDD" id="cd06445">
    <property type="entry name" value="ATase"/>
    <property type="match status" value="1"/>
</dbReference>
<dbReference type="PANTHER" id="PTHR42942">
    <property type="entry name" value="6-O-METHYLGUANINE DNA METHYLTRANSFERASE"/>
    <property type="match status" value="1"/>
</dbReference>
<keyword evidence="1" id="KW-0227">DNA damage</keyword>
<proteinExistence type="predicted"/>
<dbReference type="SUPFAM" id="SSF46767">
    <property type="entry name" value="Methylated DNA-protein cysteine methyltransferase, C-terminal domain"/>
    <property type="match status" value="1"/>
</dbReference>
<keyword evidence="3" id="KW-0808">Transferase</keyword>
<protein>
    <submittedName>
        <fullName evidence="3">DNA methyltransferase</fullName>
    </submittedName>
</protein>
<evidence type="ECO:0000259" key="2">
    <source>
        <dbReference type="Pfam" id="PF01035"/>
    </source>
</evidence>
<accession>A0A372LB36</accession>
<evidence type="ECO:0000313" key="3">
    <source>
        <dbReference type="EMBL" id="RFU62531.1"/>
    </source>
</evidence>
<dbReference type="InterPro" id="IPR052520">
    <property type="entry name" value="ATL_DNA_repair"/>
</dbReference>
<keyword evidence="3" id="KW-0489">Methyltransferase</keyword>
<dbReference type="InterPro" id="IPR036217">
    <property type="entry name" value="MethylDNA_cys_MeTrfase_DNAb"/>
</dbReference>
<dbReference type="Proteomes" id="UP000262939">
    <property type="component" value="Unassembled WGS sequence"/>
</dbReference>
<name>A0A372LB36_9BACI</name>
<gene>
    <name evidence="3" type="ORF">D0466_14885</name>
</gene>
<dbReference type="Pfam" id="PF01035">
    <property type="entry name" value="DNA_binding_1"/>
    <property type="match status" value="1"/>
</dbReference>
<sequence length="113" mass="12848">MKPFTARAIEIIQSVPEGKVMTYGQVARLAGSPRGARQVVRILHSMSDNYKLPWHRIINSKGQIVIKDDESNSLQKLLLEEEGVEVKGDGIDLALYQYHPDSFYMDENPDYLI</sequence>
<dbReference type="PANTHER" id="PTHR42942:SF1">
    <property type="entry name" value="ALKYLTRANSFERASE-LIKE PROTEIN 1"/>
    <property type="match status" value="1"/>
</dbReference>
<dbReference type="InterPro" id="IPR014048">
    <property type="entry name" value="MethylDNA_cys_MeTrfase_DNA-bd"/>
</dbReference>
<reference evidence="3 4" key="1">
    <citation type="submission" date="2018-08" db="EMBL/GenBank/DDBJ databases">
        <title>Bacillus chawlae sp. nov., Bacillus glennii sp. nov., and Bacillus saganii sp. nov. Isolated from the Vehicle Assembly Building at Kennedy Space Center where the Viking Spacecraft were Assembled.</title>
        <authorList>
            <person name="Seuylemezian A."/>
            <person name="Vaishampayan P."/>
        </authorList>
    </citation>
    <scope>NUCLEOTIDE SEQUENCE [LARGE SCALE GENOMIC DNA]</scope>
    <source>
        <strain evidence="3 4">V44-8</strain>
    </source>
</reference>
<comment type="caution">
    <text evidence="3">The sequence shown here is derived from an EMBL/GenBank/DDBJ whole genome shotgun (WGS) entry which is preliminary data.</text>
</comment>
<dbReference type="GO" id="GO:0008168">
    <property type="term" value="F:methyltransferase activity"/>
    <property type="evidence" value="ECO:0007669"/>
    <property type="project" value="UniProtKB-KW"/>
</dbReference>